<dbReference type="PANTHER" id="PTHR34989:SF1">
    <property type="entry name" value="PROTEIN HDED"/>
    <property type="match status" value="1"/>
</dbReference>
<dbReference type="GO" id="GO:0005886">
    <property type="term" value="C:plasma membrane"/>
    <property type="evidence" value="ECO:0007669"/>
    <property type="project" value="TreeGrafter"/>
</dbReference>
<reference evidence="2 3" key="1">
    <citation type="journal article" date="2016" name="Genome Announc.">
        <title>Complete Genome Sequence of Aurantimicrobium minutum Type Strain KNCT, a Planktonic Ultramicrobacterium Isolated from River Water.</title>
        <authorList>
            <person name="Nakai R."/>
            <person name="Fujisawa T."/>
            <person name="Nakamura Y."/>
            <person name="Nishide H."/>
            <person name="Uchiyama I."/>
            <person name="Baba T."/>
            <person name="Toyoda A."/>
            <person name="Fujiyama A."/>
            <person name="Naganuma T."/>
            <person name="Niki H."/>
        </authorList>
    </citation>
    <scope>NUCLEOTIDE SEQUENCE [LARGE SCALE GENOMIC DNA]</scope>
    <source>
        <strain evidence="2 3">KNC</strain>
    </source>
</reference>
<dbReference type="AlphaFoldDB" id="A0A173LX72"/>
<keyword evidence="1" id="KW-0812">Transmembrane</keyword>
<accession>A0A173LX72</accession>
<dbReference type="OrthoDB" id="3238356at2"/>
<dbReference type="PANTHER" id="PTHR34989">
    <property type="entry name" value="PROTEIN HDED"/>
    <property type="match status" value="1"/>
</dbReference>
<evidence type="ECO:0000313" key="2">
    <source>
        <dbReference type="EMBL" id="BAU99111.1"/>
    </source>
</evidence>
<feature type="transmembrane region" description="Helical" evidence="1">
    <location>
        <begin position="166"/>
        <end position="192"/>
    </location>
</feature>
<keyword evidence="1" id="KW-1133">Transmembrane helix</keyword>
<feature type="transmembrane region" description="Helical" evidence="1">
    <location>
        <begin position="31"/>
        <end position="49"/>
    </location>
</feature>
<dbReference type="Pfam" id="PF03729">
    <property type="entry name" value="DUF308"/>
    <property type="match status" value="2"/>
</dbReference>
<organism evidence="2 3">
    <name type="scientific">Aurantimicrobium minutum</name>
    <dbReference type="NCBI Taxonomy" id="708131"/>
    <lineage>
        <taxon>Bacteria</taxon>
        <taxon>Bacillati</taxon>
        <taxon>Actinomycetota</taxon>
        <taxon>Actinomycetes</taxon>
        <taxon>Micrococcales</taxon>
        <taxon>Microbacteriaceae</taxon>
        <taxon>Aurantimicrobium</taxon>
    </lineage>
</organism>
<dbReference type="KEGG" id="amin:AUMI_15690"/>
<name>A0A173LX72_9MICO</name>
<proteinExistence type="predicted"/>
<sequence>MSTPTPDLQGFAFYGDGHENSKQAVKVIQTGLWIGAVLAGLFGGMILAWPGATLLVIAVLLGLYFLIRGLVRLVVGIFAPGLTAGGRVLSIVLGILLIVVGIFAMRNPGTSLELLGILIGLSWILDGIATLIESGRAASRGFAIFAGIIGIVAGIVMLFVPLGGVAVLTMVAGIFLIALAIIQVIGAIVIGVQAKKAGI</sequence>
<protein>
    <recommendedName>
        <fullName evidence="4">HdeD family acid-resistance protein</fullName>
    </recommendedName>
</protein>
<dbReference type="InterPro" id="IPR005325">
    <property type="entry name" value="DUF308_memb"/>
</dbReference>
<dbReference type="InterPro" id="IPR052712">
    <property type="entry name" value="Acid_resist_chaperone_HdeD"/>
</dbReference>
<feature type="transmembrane region" description="Helical" evidence="1">
    <location>
        <begin position="111"/>
        <end position="129"/>
    </location>
</feature>
<dbReference type="EMBL" id="AP017457">
    <property type="protein sequence ID" value="BAU99111.1"/>
    <property type="molecule type" value="Genomic_DNA"/>
</dbReference>
<evidence type="ECO:0008006" key="4">
    <source>
        <dbReference type="Google" id="ProtNLM"/>
    </source>
</evidence>
<feature type="transmembrane region" description="Helical" evidence="1">
    <location>
        <begin position="87"/>
        <end position="105"/>
    </location>
</feature>
<dbReference type="Proteomes" id="UP000243847">
    <property type="component" value="Chromosome sequence1"/>
</dbReference>
<evidence type="ECO:0000256" key="1">
    <source>
        <dbReference type="SAM" id="Phobius"/>
    </source>
</evidence>
<feature type="transmembrane region" description="Helical" evidence="1">
    <location>
        <begin position="55"/>
        <end position="75"/>
    </location>
</feature>
<gene>
    <name evidence="2" type="ORF">AUMI_15690</name>
</gene>
<evidence type="ECO:0000313" key="3">
    <source>
        <dbReference type="Proteomes" id="UP000243847"/>
    </source>
</evidence>
<keyword evidence="1" id="KW-0472">Membrane</keyword>
<dbReference type="RefSeq" id="WP_096381143.1">
    <property type="nucleotide sequence ID" value="NZ_AP017457.1"/>
</dbReference>
<dbReference type="GeneID" id="80451760"/>
<feature type="transmembrane region" description="Helical" evidence="1">
    <location>
        <begin position="141"/>
        <end position="160"/>
    </location>
</feature>